<feature type="compositionally biased region" description="Acidic residues" evidence="1">
    <location>
        <begin position="89"/>
        <end position="104"/>
    </location>
</feature>
<dbReference type="InterPro" id="IPR032567">
    <property type="entry name" value="RTL1-rel"/>
</dbReference>
<dbReference type="Proteomes" id="UP000623467">
    <property type="component" value="Unassembled WGS sequence"/>
</dbReference>
<dbReference type="AlphaFoldDB" id="A0A8H6ZH16"/>
<sequence length="280" mass="31395">MSWLQKHNPEVNWETGKVSMTCCPSSCATCRDEARKERREAQLIRKIVSQLHAGPFPSICTIDTGDPEDGDIKDGRFLEDISDLPEPTPDSDDDDGNEDDPPLEDGDRILYTQFSPPTSIRATAMVSQRLAEAFAKNSTPAGASIPEGACEFGDVFSKESFDSLPEHRSWDHAIELVPDAKPANCKVYPISPLEQKELDAFIEEGLATSRIRPSKSLMASPVFFVKKKDGGLQFVQDYRALNAMTMKNRLKGARFFMKLDVRWGFNNVRIWEGDEWKAAF</sequence>
<dbReference type="PANTHER" id="PTHR15503">
    <property type="entry name" value="LDOC1 RELATED"/>
    <property type="match status" value="1"/>
</dbReference>
<dbReference type="OrthoDB" id="3262920at2759"/>
<comment type="caution">
    <text evidence="2">The sequence shown here is derived from an EMBL/GenBank/DDBJ whole genome shotgun (WGS) entry which is preliminary data.</text>
</comment>
<evidence type="ECO:0000256" key="1">
    <source>
        <dbReference type="SAM" id="MobiDB-lite"/>
    </source>
</evidence>
<proteinExistence type="predicted"/>
<dbReference type="EMBL" id="JACAZH010000001">
    <property type="protein sequence ID" value="KAF7377194.1"/>
    <property type="molecule type" value="Genomic_DNA"/>
</dbReference>
<evidence type="ECO:0000313" key="2">
    <source>
        <dbReference type="EMBL" id="KAF7377194.1"/>
    </source>
</evidence>
<dbReference type="Gene3D" id="3.10.10.10">
    <property type="entry name" value="HIV Type 1 Reverse Transcriptase, subunit A, domain 1"/>
    <property type="match status" value="1"/>
</dbReference>
<dbReference type="SUPFAM" id="SSF56672">
    <property type="entry name" value="DNA/RNA polymerases"/>
    <property type="match status" value="1"/>
</dbReference>
<evidence type="ECO:0000313" key="3">
    <source>
        <dbReference type="Proteomes" id="UP000623467"/>
    </source>
</evidence>
<name>A0A8H6ZH16_9AGAR</name>
<organism evidence="2 3">
    <name type="scientific">Mycena sanguinolenta</name>
    <dbReference type="NCBI Taxonomy" id="230812"/>
    <lineage>
        <taxon>Eukaryota</taxon>
        <taxon>Fungi</taxon>
        <taxon>Dikarya</taxon>
        <taxon>Basidiomycota</taxon>
        <taxon>Agaricomycotina</taxon>
        <taxon>Agaricomycetes</taxon>
        <taxon>Agaricomycetidae</taxon>
        <taxon>Agaricales</taxon>
        <taxon>Marasmiineae</taxon>
        <taxon>Mycenaceae</taxon>
        <taxon>Mycena</taxon>
    </lineage>
</organism>
<dbReference type="PANTHER" id="PTHR15503:SF22">
    <property type="entry name" value="TRANSPOSON TY3-I GAG POLYPROTEIN"/>
    <property type="match status" value="1"/>
</dbReference>
<keyword evidence="3" id="KW-1185">Reference proteome</keyword>
<accession>A0A8H6ZH16</accession>
<gene>
    <name evidence="2" type="ORF">MSAN_00139100</name>
</gene>
<reference evidence="2" key="1">
    <citation type="submission" date="2020-05" db="EMBL/GenBank/DDBJ databases">
        <title>Mycena genomes resolve the evolution of fungal bioluminescence.</title>
        <authorList>
            <person name="Tsai I.J."/>
        </authorList>
    </citation>
    <scope>NUCLEOTIDE SEQUENCE</scope>
    <source>
        <strain evidence="2">160909Yilan</strain>
    </source>
</reference>
<evidence type="ECO:0008006" key="4">
    <source>
        <dbReference type="Google" id="ProtNLM"/>
    </source>
</evidence>
<feature type="region of interest" description="Disordered" evidence="1">
    <location>
        <begin position="57"/>
        <end position="110"/>
    </location>
</feature>
<feature type="compositionally biased region" description="Basic and acidic residues" evidence="1">
    <location>
        <begin position="70"/>
        <end position="79"/>
    </location>
</feature>
<dbReference type="InterPro" id="IPR043502">
    <property type="entry name" value="DNA/RNA_pol_sf"/>
</dbReference>
<protein>
    <recommendedName>
        <fullName evidence="4">Polyprotein</fullName>
    </recommendedName>
</protein>